<dbReference type="InterPro" id="IPR018062">
    <property type="entry name" value="HTH_AraC-typ_CS"/>
</dbReference>
<dbReference type="PROSITE" id="PS01124">
    <property type="entry name" value="HTH_ARAC_FAMILY_2"/>
    <property type="match status" value="1"/>
</dbReference>
<name>A0A8J2UF61_9BACT</name>
<dbReference type="InterPro" id="IPR018060">
    <property type="entry name" value="HTH_AraC"/>
</dbReference>
<dbReference type="EMBL" id="BMJC01000003">
    <property type="protein sequence ID" value="GGB07232.1"/>
    <property type="molecule type" value="Genomic_DNA"/>
</dbReference>
<reference evidence="6" key="2">
    <citation type="submission" date="2020-09" db="EMBL/GenBank/DDBJ databases">
        <authorList>
            <person name="Sun Q."/>
            <person name="Zhou Y."/>
        </authorList>
    </citation>
    <scope>NUCLEOTIDE SEQUENCE</scope>
    <source>
        <strain evidence="6">CGMCC 1.15448</strain>
    </source>
</reference>
<sequence>MWSILVITCIIFQTAVAIFLLNGVRTGDSMDKFLRAMLVILLLHLSTKFLLLAVLKDQFLYAQIPTGFSLAYGPLLLVIARSILGKPMRPRAILFQFLPFFSLSLIYLTLVTAGATGRIPRSVISGYAAWYQWMMIPSLYGYPIYVRFLLRRNKTPEGRLAAQMANIFLIGISTGICLFTLHLTIINIPGFDPRLLPYICFSAIPVLILRYRLRKSEEKRVVVVERETPEQRAMDAVVDRRAAGVAAMEAAAADVSAADHAATDRRYEKSGMDAARMDEYEAALTAFMEKSRIFLDTELSLEGLASRMKMPKHHLTQLLNERVMKNFYTYINEYRIAEAVARLNDHAREVNILSLAFDCGFNSRSSFNNYFKKITGYTPSAYRKKQLEANGAVAPSVLIPGTSPSIS</sequence>
<dbReference type="PANTHER" id="PTHR43280:SF29">
    <property type="entry name" value="ARAC-FAMILY TRANSCRIPTIONAL REGULATOR"/>
    <property type="match status" value="1"/>
</dbReference>
<keyword evidence="1" id="KW-0805">Transcription regulation</keyword>
<keyword evidence="7" id="KW-1185">Reference proteome</keyword>
<evidence type="ECO:0000313" key="6">
    <source>
        <dbReference type="EMBL" id="GGB07232.1"/>
    </source>
</evidence>
<keyword evidence="2" id="KW-0238">DNA-binding</keyword>
<keyword evidence="4" id="KW-0472">Membrane</keyword>
<dbReference type="SUPFAM" id="SSF46689">
    <property type="entry name" value="Homeodomain-like"/>
    <property type="match status" value="1"/>
</dbReference>
<feature type="transmembrane region" description="Helical" evidence="4">
    <location>
        <begin position="6"/>
        <end position="24"/>
    </location>
</feature>
<reference evidence="6" key="1">
    <citation type="journal article" date="2014" name="Int. J. Syst. Evol. Microbiol.">
        <title>Complete genome sequence of Corynebacterium casei LMG S-19264T (=DSM 44701T), isolated from a smear-ripened cheese.</title>
        <authorList>
            <consortium name="US DOE Joint Genome Institute (JGI-PGF)"/>
            <person name="Walter F."/>
            <person name="Albersmeier A."/>
            <person name="Kalinowski J."/>
            <person name="Ruckert C."/>
        </authorList>
    </citation>
    <scope>NUCLEOTIDE SEQUENCE</scope>
    <source>
        <strain evidence="6">CGMCC 1.15448</strain>
    </source>
</reference>
<dbReference type="InterPro" id="IPR020449">
    <property type="entry name" value="Tscrpt_reg_AraC-type_HTH"/>
</dbReference>
<dbReference type="GO" id="GO:0043565">
    <property type="term" value="F:sequence-specific DNA binding"/>
    <property type="evidence" value="ECO:0007669"/>
    <property type="project" value="InterPro"/>
</dbReference>
<accession>A0A8J2UF61</accession>
<dbReference type="PRINTS" id="PR00032">
    <property type="entry name" value="HTHARAC"/>
</dbReference>
<feature type="transmembrane region" description="Helical" evidence="4">
    <location>
        <begin position="130"/>
        <end position="150"/>
    </location>
</feature>
<dbReference type="AlphaFoldDB" id="A0A8J2UF61"/>
<dbReference type="SMART" id="SM00342">
    <property type="entry name" value="HTH_ARAC"/>
    <property type="match status" value="1"/>
</dbReference>
<dbReference type="GO" id="GO:0003700">
    <property type="term" value="F:DNA-binding transcription factor activity"/>
    <property type="evidence" value="ECO:0007669"/>
    <property type="project" value="InterPro"/>
</dbReference>
<evidence type="ECO:0000259" key="5">
    <source>
        <dbReference type="PROSITE" id="PS01124"/>
    </source>
</evidence>
<evidence type="ECO:0000256" key="1">
    <source>
        <dbReference type="ARBA" id="ARBA00023015"/>
    </source>
</evidence>
<proteinExistence type="predicted"/>
<evidence type="ECO:0000256" key="2">
    <source>
        <dbReference type="ARBA" id="ARBA00023125"/>
    </source>
</evidence>
<dbReference type="Pfam" id="PF12833">
    <property type="entry name" value="HTH_18"/>
    <property type="match status" value="1"/>
</dbReference>
<gene>
    <name evidence="6" type="ORF">GCM10011511_33390</name>
</gene>
<organism evidence="6 7">
    <name type="scientific">Puia dinghuensis</name>
    <dbReference type="NCBI Taxonomy" id="1792502"/>
    <lineage>
        <taxon>Bacteria</taxon>
        <taxon>Pseudomonadati</taxon>
        <taxon>Bacteroidota</taxon>
        <taxon>Chitinophagia</taxon>
        <taxon>Chitinophagales</taxon>
        <taxon>Chitinophagaceae</taxon>
        <taxon>Puia</taxon>
    </lineage>
</organism>
<keyword evidence="4" id="KW-1133">Transmembrane helix</keyword>
<evidence type="ECO:0000256" key="4">
    <source>
        <dbReference type="SAM" id="Phobius"/>
    </source>
</evidence>
<protein>
    <recommendedName>
        <fullName evidence="5">HTH araC/xylS-type domain-containing protein</fullName>
    </recommendedName>
</protein>
<evidence type="ECO:0000313" key="7">
    <source>
        <dbReference type="Proteomes" id="UP000607559"/>
    </source>
</evidence>
<feature type="transmembrane region" description="Helical" evidence="4">
    <location>
        <begin position="36"/>
        <end position="54"/>
    </location>
</feature>
<keyword evidence="3" id="KW-0804">Transcription</keyword>
<dbReference type="Proteomes" id="UP000607559">
    <property type="component" value="Unassembled WGS sequence"/>
</dbReference>
<feature type="transmembrane region" description="Helical" evidence="4">
    <location>
        <begin position="92"/>
        <end position="110"/>
    </location>
</feature>
<dbReference type="Gene3D" id="1.10.10.60">
    <property type="entry name" value="Homeodomain-like"/>
    <property type="match status" value="2"/>
</dbReference>
<dbReference type="PANTHER" id="PTHR43280">
    <property type="entry name" value="ARAC-FAMILY TRANSCRIPTIONAL REGULATOR"/>
    <property type="match status" value="1"/>
</dbReference>
<feature type="transmembrane region" description="Helical" evidence="4">
    <location>
        <begin position="60"/>
        <end position="80"/>
    </location>
</feature>
<evidence type="ECO:0000256" key="3">
    <source>
        <dbReference type="ARBA" id="ARBA00023163"/>
    </source>
</evidence>
<dbReference type="PROSITE" id="PS00041">
    <property type="entry name" value="HTH_ARAC_FAMILY_1"/>
    <property type="match status" value="1"/>
</dbReference>
<dbReference type="RefSeq" id="WP_188933648.1">
    <property type="nucleotide sequence ID" value="NZ_BMJC01000003.1"/>
</dbReference>
<keyword evidence="4" id="KW-0812">Transmembrane</keyword>
<dbReference type="InterPro" id="IPR009057">
    <property type="entry name" value="Homeodomain-like_sf"/>
</dbReference>
<feature type="domain" description="HTH araC/xylS-type" evidence="5">
    <location>
        <begin position="278"/>
        <end position="385"/>
    </location>
</feature>
<comment type="caution">
    <text evidence="6">The sequence shown here is derived from an EMBL/GenBank/DDBJ whole genome shotgun (WGS) entry which is preliminary data.</text>
</comment>
<feature type="transmembrane region" description="Helical" evidence="4">
    <location>
        <begin position="162"/>
        <end position="183"/>
    </location>
</feature>